<protein>
    <submittedName>
        <fullName evidence="5">GTPase-activating protein</fullName>
    </submittedName>
</protein>
<keyword evidence="2" id="KW-0690">Ribosome biogenesis</keyword>
<evidence type="ECO:0000256" key="2">
    <source>
        <dbReference type="ARBA" id="ARBA00022517"/>
    </source>
</evidence>
<dbReference type="RefSeq" id="WP_146800215.1">
    <property type="nucleotide sequence ID" value="NZ_VOLP01000021.1"/>
</dbReference>
<evidence type="ECO:0000313" key="5">
    <source>
        <dbReference type="EMBL" id="TWX65688.1"/>
    </source>
</evidence>
<dbReference type="InterPro" id="IPR007336">
    <property type="entry name" value="YihI"/>
</dbReference>
<organism evidence="5 7">
    <name type="scientific">Colwellia hornerae</name>
    <dbReference type="NCBI Taxonomy" id="89402"/>
    <lineage>
        <taxon>Bacteria</taxon>
        <taxon>Pseudomonadati</taxon>
        <taxon>Pseudomonadota</taxon>
        <taxon>Gammaproteobacteria</taxon>
        <taxon>Alteromonadales</taxon>
        <taxon>Colwelliaceae</taxon>
        <taxon>Colwellia</taxon>
    </lineage>
</organism>
<dbReference type="NCBIfam" id="NF003560">
    <property type="entry name" value="PRK05244.1-1"/>
    <property type="match status" value="1"/>
</dbReference>
<dbReference type="Pfam" id="PF04220">
    <property type="entry name" value="YihI"/>
    <property type="match status" value="1"/>
</dbReference>
<comment type="caution">
    <text evidence="5">The sequence shown here is derived from an EMBL/GenBank/DDBJ whole genome shotgun (WGS) entry which is preliminary data.</text>
</comment>
<evidence type="ECO:0000313" key="4">
    <source>
        <dbReference type="EMBL" id="TWX56718.1"/>
    </source>
</evidence>
<dbReference type="OrthoDB" id="5677577at2"/>
<dbReference type="AlphaFoldDB" id="A0A5C6QA59"/>
<dbReference type="GO" id="GO:0042254">
    <property type="term" value="P:ribosome biogenesis"/>
    <property type="evidence" value="ECO:0007669"/>
    <property type="project" value="UniProtKB-KW"/>
</dbReference>
<evidence type="ECO:0000256" key="1">
    <source>
        <dbReference type="ARBA" id="ARBA00022468"/>
    </source>
</evidence>
<evidence type="ECO:0000313" key="6">
    <source>
        <dbReference type="Proteomes" id="UP000321525"/>
    </source>
</evidence>
<proteinExistence type="predicted"/>
<dbReference type="EMBL" id="VOLR01000022">
    <property type="protein sequence ID" value="TWX56718.1"/>
    <property type="molecule type" value="Genomic_DNA"/>
</dbReference>
<dbReference type="Proteomes" id="UP000321525">
    <property type="component" value="Unassembled WGS sequence"/>
</dbReference>
<gene>
    <name evidence="4" type="ORF">ESZ26_14670</name>
    <name evidence="5" type="ORF">ESZ27_11935</name>
</gene>
<feature type="compositionally biased region" description="Basic and acidic residues" evidence="3">
    <location>
        <begin position="176"/>
        <end position="187"/>
    </location>
</feature>
<evidence type="ECO:0000313" key="7">
    <source>
        <dbReference type="Proteomes" id="UP000321917"/>
    </source>
</evidence>
<dbReference type="Proteomes" id="UP000321917">
    <property type="component" value="Unassembled WGS sequence"/>
</dbReference>
<sequence>MSRTKKSRKQGNGPIGAVKDDKKKALVPVDRKPKKKTGKQAGNRQKEAFDAGKESHLPTENKDPRIGSKKPIDLGGPIKAAVQPFKAKNKVKVDNSPIAAIRVVEADTSLQQELFAIEEDSRLQSILAQQDEDISLSNEDVDYFNEKMERHQQLREILGIEDEDDDESPETLSKAKSGDDLWDKFDNSDLSEFE</sequence>
<feature type="compositionally biased region" description="Basic and acidic residues" evidence="3">
    <location>
        <begin position="44"/>
        <end position="72"/>
    </location>
</feature>
<feature type="compositionally biased region" description="Acidic residues" evidence="3">
    <location>
        <begin position="159"/>
        <end position="169"/>
    </location>
</feature>
<name>A0A5C6QA59_9GAMM</name>
<reference evidence="5 7" key="1">
    <citation type="submission" date="2019-07" db="EMBL/GenBank/DDBJ databases">
        <title>Genomes of sea-ice associated Colwellia species.</title>
        <authorList>
            <person name="Bowman J.P."/>
        </authorList>
    </citation>
    <scope>NUCLEOTIDE SEQUENCE [LARGE SCALE GENOMIC DNA]</scope>
    <source>
        <strain evidence="4 6">ACAM 607</strain>
        <strain evidence="5 7">IC036</strain>
    </source>
</reference>
<evidence type="ECO:0000256" key="3">
    <source>
        <dbReference type="SAM" id="MobiDB-lite"/>
    </source>
</evidence>
<keyword evidence="6" id="KW-1185">Reference proteome</keyword>
<dbReference type="GO" id="GO:0005096">
    <property type="term" value="F:GTPase activator activity"/>
    <property type="evidence" value="ECO:0007669"/>
    <property type="project" value="UniProtKB-KW"/>
</dbReference>
<accession>A0A5C6QA59</accession>
<feature type="region of interest" description="Disordered" evidence="3">
    <location>
        <begin position="158"/>
        <end position="194"/>
    </location>
</feature>
<feature type="region of interest" description="Disordered" evidence="3">
    <location>
        <begin position="1"/>
        <end position="75"/>
    </location>
</feature>
<dbReference type="EMBL" id="VOLQ01000022">
    <property type="protein sequence ID" value="TWX65688.1"/>
    <property type="molecule type" value="Genomic_DNA"/>
</dbReference>
<keyword evidence="1" id="KW-0343">GTPase activation</keyword>